<dbReference type="Pfam" id="PF00160">
    <property type="entry name" value="Pro_isomerase"/>
    <property type="match status" value="1"/>
</dbReference>
<dbReference type="SUPFAM" id="SSF50891">
    <property type="entry name" value="Cyclophilin-like"/>
    <property type="match status" value="1"/>
</dbReference>
<dbReference type="AlphaFoldDB" id="A0A6A8MC86"/>
<dbReference type="PROSITE" id="PS50072">
    <property type="entry name" value="CSA_PPIASE_2"/>
    <property type="match status" value="1"/>
</dbReference>
<comment type="similarity">
    <text evidence="3 6">Belongs to the cyclophilin-type PPIase family.</text>
</comment>
<dbReference type="EMBL" id="VUMX01000004">
    <property type="protein sequence ID" value="MST86531.1"/>
    <property type="molecule type" value="Genomic_DNA"/>
</dbReference>
<dbReference type="EC" id="5.2.1.8" evidence="6"/>
<evidence type="ECO:0000256" key="6">
    <source>
        <dbReference type="RuleBase" id="RU363019"/>
    </source>
</evidence>
<dbReference type="Gene3D" id="2.40.100.10">
    <property type="entry name" value="Cyclophilin-like"/>
    <property type="match status" value="1"/>
</dbReference>
<comment type="caution">
    <text evidence="8">The sequence shown here is derived from an EMBL/GenBank/DDBJ whole genome shotgun (WGS) entry which is preliminary data.</text>
</comment>
<evidence type="ECO:0000256" key="1">
    <source>
        <dbReference type="ARBA" id="ARBA00000971"/>
    </source>
</evidence>
<sequence>MSDKEIYPQLDLENAKGPKAIIKTNHGDIHIQLFPEEAPMTVENFVRLAKKGYYDGVIFHRVISDFMIQGGDPDGTGMGGQSIWGHAFEDEFSNVLFNLRGALSMANAGPNTNGSQFFIVQNKNMPKRFISQLREAKFPEPIIKAYKQGGTPWLDHRHTVFGQVTDGMDVVDEIAKVEKDGNDKPLEDVVITTIAIED</sequence>
<dbReference type="PROSITE" id="PS00170">
    <property type="entry name" value="CSA_PPIASE_1"/>
    <property type="match status" value="1"/>
</dbReference>
<reference evidence="8 9" key="1">
    <citation type="submission" date="2019-08" db="EMBL/GenBank/DDBJ databases">
        <title>In-depth cultivation of the pig gut microbiome towards novel bacterial diversity and tailored functional studies.</title>
        <authorList>
            <person name="Wylensek D."/>
            <person name="Hitch T.C.A."/>
            <person name="Clavel T."/>
        </authorList>
    </citation>
    <scope>NUCLEOTIDE SEQUENCE [LARGE SCALE GENOMIC DNA]</scope>
    <source>
        <strain evidence="8 9">Bifido-178-WT-2B</strain>
    </source>
</reference>
<dbReference type="PRINTS" id="PR00153">
    <property type="entry name" value="CSAPPISMRASE"/>
</dbReference>
<evidence type="ECO:0000259" key="7">
    <source>
        <dbReference type="PROSITE" id="PS50072"/>
    </source>
</evidence>
<dbReference type="GO" id="GO:0003755">
    <property type="term" value="F:peptidyl-prolyl cis-trans isomerase activity"/>
    <property type="evidence" value="ECO:0007669"/>
    <property type="project" value="UniProtKB-UniRule"/>
</dbReference>
<accession>A0A6A8MC86</accession>
<dbReference type="Proteomes" id="UP000438120">
    <property type="component" value="Unassembled WGS sequence"/>
</dbReference>
<comment type="catalytic activity">
    <reaction evidence="1 6">
        <text>[protein]-peptidylproline (omega=180) = [protein]-peptidylproline (omega=0)</text>
        <dbReference type="Rhea" id="RHEA:16237"/>
        <dbReference type="Rhea" id="RHEA-COMP:10747"/>
        <dbReference type="Rhea" id="RHEA-COMP:10748"/>
        <dbReference type="ChEBI" id="CHEBI:83833"/>
        <dbReference type="ChEBI" id="CHEBI:83834"/>
        <dbReference type="EC" id="5.2.1.8"/>
    </reaction>
</comment>
<evidence type="ECO:0000256" key="5">
    <source>
        <dbReference type="ARBA" id="ARBA00023235"/>
    </source>
</evidence>
<proteinExistence type="inferred from homology"/>
<dbReference type="OrthoDB" id="9807797at2"/>
<dbReference type="GO" id="GO:0006457">
    <property type="term" value="P:protein folding"/>
    <property type="evidence" value="ECO:0007669"/>
    <property type="project" value="InterPro"/>
</dbReference>
<evidence type="ECO:0000256" key="3">
    <source>
        <dbReference type="ARBA" id="ARBA00007365"/>
    </source>
</evidence>
<dbReference type="RefSeq" id="WP_154547381.1">
    <property type="nucleotide sequence ID" value="NZ_JBKZBY010000003.1"/>
</dbReference>
<evidence type="ECO:0000313" key="8">
    <source>
        <dbReference type="EMBL" id="MST86531.1"/>
    </source>
</evidence>
<keyword evidence="9" id="KW-1185">Reference proteome</keyword>
<keyword evidence="5 6" id="KW-0413">Isomerase</keyword>
<dbReference type="InterPro" id="IPR024936">
    <property type="entry name" value="Cyclophilin-type_PPIase"/>
</dbReference>
<dbReference type="PIRSF" id="PIRSF001467">
    <property type="entry name" value="Peptidylpro_ismrse"/>
    <property type="match status" value="1"/>
</dbReference>
<dbReference type="InterPro" id="IPR020892">
    <property type="entry name" value="Cyclophilin-type_PPIase_CS"/>
</dbReference>
<feature type="domain" description="PPIase cyclophilin-type" evidence="7">
    <location>
        <begin position="24"/>
        <end position="196"/>
    </location>
</feature>
<organism evidence="8 9">
    <name type="scientific">Lactobacillus porci</name>
    <dbReference type="NCBI Taxonomy" id="2012477"/>
    <lineage>
        <taxon>Bacteria</taxon>
        <taxon>Bacillati</taxon>
        <taxon>Bacillota</taxon>
        <taxon>Bacilli</taxon>
        <taxon>Lactobacillales</taxon>
        <taxon>Lactobacillaceae</taxon>
        <taxon>Lactobacillus</taxon>
    </lineage>
</organism>
<dbReference type="InterPro" id="IPR002130">
    <property type="entry name" value="Cyclophilin-type_PPIase_dom"/>
</dbReference>
<name>A0A6A8MC86_9LACO</name>
<dbReference type="PANTHER" id="PTHR45625:SF4">
    <property type="entry name" value="PEPTIDYLPROLYL ISOMERASE DOMAIN AND WD REPEAT-CONTAINING PROTEIN 1"/>
    <property type="match status" value="1"/>
</dbReference>
<evidence type="ECO:0000313" key="9">
    <source>
        <dbReference type="Proteomes" id="UP000438120"/>
    </source>
</evidence>
<protein>
    <recommendedName>
        <fullName evidence="6">Peptidyl-prolyl cis-trans isomerase</fullName>
        <shortName evidence="6">PPIase</shortName>
        <ecNumber evidence="6">5.2.1.8</ecNumber>
    </recommendedName>
</protein>
<dbReference type="InterPro" id="IPR044666">
    <property type="entry name" value="Cyclophilin_A-like"/>
</dbReference>
<comment type="function">
    <text evidence="2 6">PPIases accelerate the folding of proteins. It catalyzes the cis-trans isomerization of proline imidic peptide bonds in oligopeptides.</text>
</comment>
<evidence type="ECO:0000256" key="2">
    <source>
        <dbReference type="ARBA" id="ARBA00002388"/>
    </source>
</evidence>
<dbReference type="InterPro" id="IPR029000">
    <property type="entry name" value="Cyclophilin-like_dom_sf"/>
</dbReference>
<keyword evidence="4 6" id="KW-0697">Rotamase</keyword>
<dbReference type="PANTHER" id="PTHR45625">
    <property type="entry name" value="PEPTIDYL-PROLYL CIS-TRANS ISOMERASE-RELATED"/>
    <property type="match status" value="1"/>
</dbReference>
<gene>
    <name evidence="8" type="ORF">FYJ62_02455</name>
</gene>
<evidence type="ECO:0000256" key="4">
    <source>
        <dbReference type="ARBA" id="ARBA00023110"/>
    </source>
</evidence>